<name>A0ABY1ZP24_9GAMM</name>
<dbReference type="RefSeq" id="WP_131479093.1">
    <property type="nucleotide sequence ID" value="NZ_SJDL01000004.1"/>
</dbReference>
<proteinExistence type="predicted"/>
<gene>
    <name evidence="1" type="ORF">EZI54_03525</name>
</gene>
<evidence type="ECO:0000313" key="2">
    <source>
        <dbReference type="Proteomes" id="UP000313645"/>
    </source>
</evidence>
<reference evidence="1 2" key="1">
    <citation type="submission" date="2019-02" db="EMBL/GenBank/DDBJ databases">
        <title>Marinobacter halodurans sp. nov., a marine bacterium isolated from sea tidal flat.</title>
        <authorList>
            <person name="Yoo Y."/>
            <person name="Lee D.W."/>
            <person name="Kim B.S."/>
            <person name="Kim J.-J."/>
        </authorList>
    </citation>
    <scope>NUCLEOTIDE SEQUENCE [LARGE SCALE GENOMIC DNA]</scope>
    <source>
        <strain evidence="1 2">YJ-S3-2</strain>
    </source>
</reference>
<sequence length="297" mass="32377">MTRLRIAHAGCDEGMVRKLNLVADLLRGKGFKPVLNRWEGTGVDLVIVDRQNGFGQRVAEIASRRSIPVVVVSDREDLPSTKLRGERSINRERPIVDYFRLVEELFGAKSGTTGITLETLDLARGKRLAAGNVAIVVEADTGLCRAGAHRDLATIAYFLSHRRPVKVMAPPPASEARKLEVCISIESFVFNSLVARDRVIWPHPGTVTLTGWPDIHSKRYGSEVANLSAILKGSHMALDELGSVSSEAVVASFLHACRVAGLLEQNSSNVPSAFVQTKKSPRENTGVVGALRRWLGI</sequence>
<dbReference type="Proteomes" id="UP000313645">
    <property type="component" value="Unassembled WGS sequence"/>
</dbReference>
<organism evidence="1 2">
    <name type="scientific">Marinobacter halodurans</name>
    <dbReference type="NCBI Taxonomy" id="2528979"/>
    <lineage>
        <taxon>Bacteria</taxon>
        <taxon>Pseudomonadati</taxon>
        <taxon>Pseudomonadota</taxon>
        <taxon>Gammaproteobacteria</taxon>
        <taxon>Pseudomonadales</taxon>
        <taxon>Marinobacteraceae</taxon>
        <taxon>Marinobacter</taxon>
    </lineage>
</organism>
<protein>
    <submittedName>
        <fullName evidence="1">Uncharacterized protein</fullName>
    </submittedName>
</protein>
<dbReference type="EMBL" id="SJDL01000004">
    <property type="protein sequence ID" value="TBW58465.1"/>
    <property type="molecule type" value="Genomic_DNA"/>
</dbReference>
<comment type="caution">
    <text evidence="1">The sequence shown here is derived from an EMBL/GenBank/DDBJ whole genome shotgun (WGS) entry which is preliminary data.</text>
</comment>
<accession>A0ABY1ZP24</accession>
<keyword evidence="2" id="KW-1185">Reference proteome</keyword>
<evidence type="ECO:0000313" key="1">
    <source>
        <dbReference type="EMBL" id="TBW58465.1"/>
    </source>
</evidence>